<dbReference type="Pfam" id="PF00069">
    <property type="entry name" value="Pkinase"/>
    <property type="match status" value="1"/>
</dbReference>
<dbReference type="PROSITE" id="PS50011">
    <property type="entry name" value="PROTEIN_KINASE_DOM"/>
    <property type="match status" value="1"/>
</dbReference>
<keyword evidence="5" id="KW-0418">Kinase</keyword>
<dbReference type="SMART" id="SM00220">
    <property type="entry name" value="S_TKc"/>
    <property type="match status" value="1"/>
</dbReference>
<proteinExistence type="predicted"/>
<dbReference type="AlphaFoldDB" id="A0A194X1W7"/>
<evidence type="ECO:0000256" key="1">
    <source>
        <dbReference type="ARBA" id="ARBA00012513"/>
    </source>
</evidence>
<dbReference type="InterPro" id="IPR051334">
    <property type="entry name" value="SRPK"/>
</dbReference>
<comment type="catalytic activity">
    <reaction evidence="7">
        <text>L-threonyl-[protein] + ATP = O-phospho-L-threonyl-[protein] + ADP + H(+)</text>
        <dbReference type="Rhea" id="RHEA:46608"/>
        <dbReference type="Rhea" id="RHEA-COMP:11060"/>
        <dbReference type="Rhea" id="RHEA-COMP:11605"/>
        <dbReference type="ChEBI" id="CHEBI:15378"/>
        <dbReference type="ChEBI" id="CHEBI:30013"/>
        <dbReference type="ChEBI" id="CHEBI:30616"/>
        <dbReference type="ChEBI" id="CHEBI:61977"/>
        <dbReference type="ChEBI" id="CHEBI:456216"/>
        <dbReference type="EC" id="2.7.11.1"/>
    </reaction>
</comment>
<dbReference type="EC" id="2.7.11.1" evidence="1"/>
<evidence type="ECO:0000256" key="6">
    <source>
        <dbReference type="ARBA" id="ARBA00022840"/>
    </source>
</evidence>
<dbReference type="InterPro" id="IPR011009">
    <property type="entry name" value="Kinase-like_dom_sf"/>
</dbReference>
<dbReference type="SUPFAM" id="SSF56112">
    <property type="entry name" value="Protein kinase-like (PK-like)"/>
    <property type="match status" value="1"/>
</dbReference>
<name>A0A194X1W7_MOLSC</name>
<dbReference type="KEGG" id="psco:LY89DRAFT_721143"/>
<evidence type="ECO:0000313" key="10">
    <source>
        <dbReference type="EMBL" id="KUJ13979.1"/>
    </source>
</evidence>
<dbReference type="InParanoid" id="A0A194X1W7"/>
<dbReference type="PANTHER" id="PTHR47634:SF9">
    <property type="entry name" value="PROTEIN KINASE DOMAIN-CONTAINING PROTEIN-RELATED"/>
    <property type="match status" value="1"/>
</dbReference>
<dbReference type="Gene3D" id="1.10.510.10">
    <property type="entry name" value="Transferase(Phosphotransferase) domain 1"/>
    <property type="match status" value="1"/>
</dbReference>
<dbReference type="GO" id="GO:0004674">
    <property type="term" value="F:protein serine/threonine kinase activity"/>
    <property type="evidence" value="ECO:0007669"/>
    <property type="project" value="UniProtKB-KW"/>
</dbReference>
<keyword evidence="3" id="KW-0808">Transferase</keyword>
<dbReference type="GO" id="GO:0005524">
    <property type="term" value="F:ATP binding"/>
    <property type="evidence" value="ECO:0007669"/>
    <property type="project" value="UniProtKB-KW"/>
</dbReference>
<dbReference type="Proteomes" id="UP000070700">
    <property type="component" value="Unassembled WGS sequence"/>
</dbReference>
<evidence type="ECO:0000256" key="5">
    <source>
        <dbReference type="ARBA" id="ARBA00022777"/>
    </source>
</evidence>
<evidence type="ECO:0000256" key="4">
    <source>
        <dbReference type="ARBA" id="ARBA00022741"/>
    </source>
</evidence>
<evidence type="ECO:0000256" key="7">
    <source>
        <dbReference type="ARBA" id="ARBA00047899"/>
    </source>
</evidence>
<dbReference type="OrthoDB" id="5979581at2759"/>
<keyword evidence="2" id="KW-0723">Serine/threonine-protein kinase</keyword>
<protein>
    <recommendedName>
        <fullName evidence="1">non-specific serine/threonine protein kinase</fullName>
        <ecNumber evidence="1">2.7.11.1</ecNumber>
    </recommendedName>
</protein>
<dbReference type="RefSeq" id="XP_018068334.1">
    <property type="nucleotide sequence ID" value="XM_018218616.1"/>
</dbReference>
<dbReference type="EMBL" id="KQ947421">
    <property type="protein sequence ID" value="KUJ13979.1"/>
    <property type="molecule type" value="Genomic_DNA"/>
</dbReference>
<evidence type="ECO:0000256" key="2">
    <source>
        <dbReference type="ARBA" id="ARBA00022527"/>
    </source>
</evidence>
<reference evidence="10 11" key="1">
    <citation type="submission" date="2015-10" db="EMBL/GenBank/DDBJ databases">
        <title>Full genome of DAOMC 229536 Phialocephala scopiformis, a fungal endophyte of spruce producing the potent anti-insectan compound rugulosin.</title>
        <authorList>
            <consortium name="DOE Joint Genome Institute"/>
            <person name="Walker A.K."/>
            <person name="Frasz S.L."/>
            <person name="Seifert K.A."/>
            <person name="Miller J.D."/>
            <person name="Mondo S.J."/>
            <person name="Labutti K."/>
            <person name="Lipzen A."/>
            <person name="Dockter R."/>
            <person name="Kennedy M."/>
            <person name="Grigoriev I.V."/>
            <person name="Spatafora J.W."/>
        </authorList>
    </citation>
    <scope>NUCLEOTIDE SEQUENCE [LARGE SCALE GENOMIC DNA]</scope>
    <source>
        <strain evidence="10 11">CBS 120377</strain>
    </source>
</reference>
<dbReference type="GeneID" id="28828342"/>
<keyword evidence="11" id="KW-1185">Reference proteome</keyword>
<keyword evidence="4" id="KW-0547">Nucleotide-binding</keyword>
<dbReference type="STRING" id="149040.A0A194X1W7"/>
<dbReference type="PANTHER" id="PTHR47634">
    <property type="entry name" value="PROTEIN KINASE DOMAIN-CONTAINING PROTEIN-RELATED"/>
    <property type="match status" value="1"/>
</dbReference>
<gene>
    <name evidence="10" type="ORF">LY89DRAFT_721143</name>
</gene>
<dbReference type="GO" id="GO:0000245">
    <property type="term" value="P:spliceosomal complex assembly"/>
    <property type="evidence" value="ECO:0007669"/>
    <property type="project" value="TreeGrafter"/>
</dbReference>
<organism evidence="10 11">
    <name type="scientific">Mollisia scopiformis</name>
    <name type="common">Conifer needle endophyte fungus</name>
    <name type="synonym">Phialocephala scopiformis</name>
    <dbReference type="NCBI Taxonomy" id="149040"/>
    <lineage>
        <taxon>Eukaryota</taxon>
        <taxon>Fungi</taxon>
        <taxon>Dikarya</taxon>
        <taxon>Ascomycota</taxon>
        <taxon>Pezizomycotina</taxon>
        <taxon>Leotiomycetes</taxon>
        <taxon>Helotiales</taxon>
        <taxon>Mollisiaceae</taxon>
        <taxon>Mollisia</taxon>
    </lineage>
</organism>
<evidence type="ECO:0000313" key="11">
    <source>
        <dbReference type="Proteomes" id="UP000070700"/>
    </source>
</evidence>
<accession>A0A194X1W7</accession>
<evidence type="ECO:0000256" key="8">
    <source>
        <dbReference type="ARBA" id="ARBA00048679"/>
    </source>
</evidence>
<feature type="domain" description="Protein kinase" evidence="9">
    <location>
        <begin position="1"/>
        <end position="364"/>
    </location>
</feature>
<comment type="catalytic activity">
    <reaction evidence="8">
        <text>L-seryl-[protein] + ATP = O-phospho-L-seryl-[protein] + ADP + H(+)</text>
        <dbReference type="Rhea" id="RHEA:17989"/>
        <dbReference type="Rhea" id="RHEA-COMP:9863"/>
        <dbReference type="Rhea" id="RHEA-COMP:11604"/>
        <dbReference type="ChEBI" id="CHEBI:15378"/>
        <dbReference type="ChEBI" id="CHEBI:29999"/>
        <dbReference type="ChEBI" id="CHEBI:30616"/>
        <dbReference type="ChEBI" id="CHEBI:83421"/>
        <dbReference type="ChEBI" id="CHEBI:456216"/>
        <dbReference type="EC" id="2.7.11.1"/>
    </reaction>
</comment>
<sequence length="366" mass="41819">MSSALRFAQKLLRRAPSRARQNLERLAGPHVLDSSLKYEEEKLRWYTPEKFYPVSEANSRQAAREWEVYRPINTITTSHAGSKCVRMLLDSFDITTATGSHICMVHKPLGLRISDFQALIPGGKLPQDILKLTLKHVLLALEFLHSECHLAHTDIQAKNILMGIDDENVLTEFEEAEVRDPSPCKVDGDRVIYTSRQMRVRGSAGRPVLCDFGEARIGDGHFTEDIQPFLYRAPEVILRKPWNKKVDIWNLGVLIWDLCQNKHLFDARDANNETTNTVHLAEMIALLGSPPNSFLEGSPIVGDYFDKSGCWIGDVRIPSNSLEEFEENLKGKEKALFLQFMRKMLRWVPEERMSAFDLLDDPWLNS</sequence>
<dbReference type="InterPro" id="IPR000719">
    <property type="entry name" value="Prot_kinase_dom"/>
</dbReference>
<dbReference type="Gene3D" id="3.30.200.20">
    <property type="entry name" value="Phosphorylase Kinase, domain 1"/>
    <property type="match status" value="1"/>
</dbReference>
<evidence type="ECO:0000259" key="9">
    <source>
        <dbReference type="PROSITE" id="PS50011"/>
    </source>
</evidence>
<keyword evidence="6" id="KW-0067">ATP-binding</keyword>
<dbReference type="GO" id="GO:0050684">
    <property type="term" value="P:regulation of mRNA processing"/>
    <property type="evidence" value="ECO:0007669"/>
    <property type="project" value="TreeGrafter"/>
</dbReference>
<evidence type="ECO:0000256" key="3">
    <source>
        <dbReference type="ARBA" id="ARBA00022679"/>
    </source>
</evidence>